<dbReference type="AlphaFoldDB" id="A0A3M7SPI2"/>
<name>A0A3M7SPI2_BRAPC</name>
<reference evidence="1 2" key="1">
    <citation type="journal article" date="2018" name="Sci. Rep.">
        <title>Genomic signatures of local adaptation to the degree of environmental predictability in rotifers.</title>
        <authorList>
            <person name="Franch-Gras L."/>
            <person name="Hahn C."/>
            <person name="Garcia-Roger E.M."/>
            <person name="Carmona M.J."/>
            <person name="Serra M."/>
            <person name="Gomez A."/>
        </authorList>
    </citation>
    <scope>NUCLEOTIDE SEQUENCE [LARGE SCALE GENOMIC DNA]</scope>
    <source>
        <strain evidence="1">HYR1</strain>
    </source>
</reference>
<accession>A0A3M7SPI2</accession>
<sequence>MRHYVHFFEQKSVRKVQVEADFVLVGLKVIRPNGGADAAMRCCTLLHKYVDRVAARVRAHNGAVLGKVGEALGGVGVVGQLELLTLCRRDYARPRVQQLSSAGTQTLGYDLDALFVHKRSNCRLVLQHVSNKPQQRLRQSSHFLQVIERWLDQLERRTANNAFKKQKNGVARRLHFFHAHFNRIATVAYDHGQSAALTQSQRFNERVNTLVRY</sequence>
<proteinExistence type="predicted"/>
<dbReference type="Proteomes" id="UP000276133">
    <property type="component" value="Unassembled WGS sequence"/>
</dbReference>
<organism evidence="1 2">
    <name type="scientific">Brachionus plicatilis</name>
    <name type="common">Marine rotifer</name>
    <name type="synonym">Brachionus muelleri</name>
    <dbReference type="NCBI Taxonomy" id="10195"/>
    <lineage>
        <taxon>Eukaryota</taxon>
        <taxon>Metazoa</taxon>
        <taxon>Spiralia</taxon>
        <taxon>Gnathifera</taxon>
        <taxon>Rotifera</taxon>
        <taxon>Eurotatoria</taxon>
        <taxon>Monogononta</taxon>
        <taxon>Pseudotrocha</taxon>
        <taxon>Ploima</taxon>
        <taxon>Brachionidae</taxon>
        <taxon>Brachionus</taxon>
    </lineage>
</organism>
<dbReference type="EMBL" id="REGN01001010">
    <property type="protein sequence ID" value="RNA37646.1"/>
    <property type="molecule type" value="Genomic_DNA"/>
</dbReference>
<evidence type="ECO:0000313" key="2">
    <source>
        <dbReference type="Proteomes" id="UP000276133"/>
    </source>
</evidence>
<keyword evidence="2" id="KW-1185">Reference proteome</keyword>
<comment type="caution">
    <text evidence="1">The sequence shown here is derived from an EMBL/GenBank/DDBJ whole genome shotgun (WGS) entry which is preliminary data.</text>
</comment>
<protein>
    <submittedName>
        <fullName evidence="1">Uncharacterized protein</fullName>
    </submittedName>
</protein>
<evidence type="ECO:0000313" key="1">
    <source>
        <dbReference type="EMBL" id="RNA37646.1"/>
    </source>
</evidence>
<gene>
    <name evidence="1" type="ORF">BpHYR1_026988</name>
</gene>